<keyword evidence="5 11" id="KW-0805">Transcription regulation</keyword>
<organism evidence="13 14">
    <name type="scientific">Ladona fulva</name>
    <name type="common">Scarce chaser dragonfly</name>
    <name type="synonym">Libellula fulva</name>
    <dbReference type="NCBI Taxonomy" id="123851"/>
    <lineage>
        <taxon>Eukaryota</taxon>
        <taxon>Metazoa</taxon>
        <taxon>Ecdysozoa</taxon>
        <taxon>Arthropoda</taxon>
        <taxon>Hexapoda</taxon>
        <taxon>Insecta</taxon>
        <taxon>Pterygota</taxon>
        <taxon>Palaeoptera</taxon>
        <taxon>Odonata</taxon>
        <taxon>Epiprocta</taxon>
        <taxon>Anisoptera</taxon>
        <taxon>Libelluloidea</taxon>
        <taxon>Libellulidae</taxon>
        <taxon>Ladona</taxon>
    </lineage>
</organism>
<feature type="region of interest" description="Disordered" evidence="12">
    <location>
        <begin position="194"/>
        <end position="239"/>
    </location>
</feature>
<dbReference type="PANTHER" id="PTHR13074:SF9">
    <property type="entry name" value="MEDIATOR OF RNA POLYMERASE II TRANSCRIPTION SUBUNIT 8"/>
    <property type="match status" value="1"/>
</dbReference>
<evidence type="ECO:0000256" key="3">
    <source>
        <dbReference type="ARBA" id="ARBA00011837"/>
    </source>
</evidence>
<comment type="function">
    <text evidence="9 11">Component of the Mediator complex, a coactivator involved in the regulated transcription of nearly all RNA polymerase II-dependent genes. Mediator functions as a bridge to convey information from gene-specific regulatory proteins to the basal RNA polymerase II transcription machinery. Mediator is recruited to promoters by direct interactions with regulatory proteins and serves as a scaffold for the assembly of a functional preinitiation complex with RNA polymerase II and the general transcription factors.</text>
</comment>
<keyword evidence="6 11" id="KW-0010">Activator</keyword>
<evidence type="ECO:0000256" key="1">
    <source>
        <dbReference type="ARBA" id="ARBA00004123"/>
    </source>
</evidence>
<reference evidence="13" key="2">
    <citation type="submission" date="2017-10" db="EMBL/GenBank/DDBJ databases">
        <title>Ladona fulva Genome sequencing and assembly.</title>
        <authorList>
            <person name="Murali S."/>
            <person name="Richards S."/>
            <person name="Bandaranaike D."/>
            <person name="Bellair M."/>
            <person name="Blankenburg K."/>
            <person name="Chao H."/>
            <person name="Dinh H."/>
            <person name="Doddapaneni H."/>
            <person name="Dugan-Rocha S."/>
            <person name="Elkadiri S."/>
            <person name="Gnanaolivu R."/>
            <person name="Hernandez B."/>
            <person name="Skinner E."/>
            <person name="Javaid M."/>
            <person name="Lee S."/>
            <person name="Li M."/>
            <person name="Ming W."/>
            <person name="Munidasa M."/>
            <person name="Muniz J."/>
            <person name="Nguyen L."/>
            <person name="Hughes D."/>
            <person name="Osuji N."/>
            <person name="Pu L.-L."/>
            <person name="Puazo M."/>
            <person name="Qu C."/>
            <person name="Quiroz J."/>
            <person name="Raj R."/>
            <person name="Weissenberger G."/>
            <person name="Xin Y."/>
            <person name="Zou X."/>
            <person name="Han Y."/>
            <person name="Worley K."/>
            <person name="Muzny D."/>
            <person name="Gibbs R."/>
        </authorList>
    </citation>
    <scope>NUCLEOTIDE SEQUENCE</scope>
    <source>
        <strain evidence="13">Sampled in the wild</strain>
    </source>
</reference>
<dbReference type="OrthoDB" id="150687at2759"/>
<evidence type="ECO:0000256" key="2">
    <source>
        <dbReference type="ARBA" id="ARBA00005716"/>
    </source>
</evidence>
<dbReference type="AlphaFoldDB" id="A0A8K0KFJ8"/>
<dbReference type="Gene3D" id="1.20.58.1710">
    <property type="match status" value="1"/>
</dbReference>
<gene>
    <name evidence="11" type="primary">MED8</name>
    <name evidence="13" type="ORF">J437_LFUL013287</name>
</gene>
<evidence type="ECO:0000256" key="9">
    <source>
        <dbReference type="ARBA" id="ARBA00025687"/>
    </source>
</evidence>
<dbReference type="GO" id="GO:0000978">
    <property type="term" value="F:RNA polymerase II cis-regulatory region sequence-specific DNA binding"/>
    <property type="evidence" value="ECO:0007669"/>
    <property type="project" value="TreeGrafter"/>
</dbReference>
<name>A0A8K0KFJ8_LADFU</name>
<accession>A0A8K0KFJ8</accession>
<dbReference type="GO" id="GO:0006357">
    <property type="term" value="P:regulation of transcription by RNA polymerase II"/>
    <property type="evidence" value="ECO:0007669"/>
    <property type="project" value="InterPro"/>
</dbReference>
<keyword evidence="14" id="KW-1185">Reference proteome</keyword>
<dbReference type="GO" id="GO:0003712">
    <property type="term" value="F:transcription coregulator activity"/>
    <property type="evidence" value="ECO:0007669"/>
    <property type="project" value="InterPro"/>
</dbReference>
<dbReference type="GO" id="GO:0016592">
    <property type="term" value="C:mediator complex"/>
    <property type="evidence" value="ECO:0007669"/>
    <property type="project" value="InterPro"/>
</dbReference>
<keyword evidence="8 11" id="KW-0539">Nucleus</keyword>
<evidence type="ECO:0000256" key="7">
    <source>
        <dbReference type="ARBA" id="ARBA00023163"/>
    </source>
</evidence>
<dbReference type="Pfam" id="PF10232">
    <property type="entry name" value="Med8"/>
    <property type="match status" value="1"/>
</dbReference>
<dbReference type="FunFam" id="1.20.58.1710:FF:000001">
    <property type="entry name" value="Mediator of RNA polymerase II transcription subunit 8"/>
    <property type="match status" value="1"/>
</dbReference>
<protein>
    <recommendedName>
        <fullName evidence="4 11">Mediator of RNA polymerase II transcription subunit 8</fullName>
    </recommendedName>
    <alternativeName>
        <fullName evidence="10 11">Mediator complex subunit 8</fullName>
    </alternativeName>
</protein>
<comment type="similarity">
    <text evidence="2 11">Belongs to the Mediator complex subunit 8 family.</text>
</comment>
<comment type="subunit">
    <text evidence="3 11">Component of the Mediator complex.</text>
</comment>
<keyword evidence="7 11" id="KW-0804">Transcription</keyword>
<evidence type="ECO:0000256" key="12">
    <source>
        <dbReference type="SAM" id="MobiDB-lite"/>
    </source>
</evidence>
<comment type="subcellular location">
    <subcellularLocation>
        <location evidence="1 11">Nucleus</location>
    </subcellularLocation>
</comment>
<evidence type="ECO:0000256" key="6">
    <source>
        <dbReference type="ARBA" id="ARBA00023159"/>
    </source>
</evidence>
<evidence type="ECO:0000313" key="13">
    <source>
        <dbReference type="EMBL" id="KAG8233096.1"/>
    </source>
</evidence>
<proteinExistence type="inferred from homology"/>
<evidence type="ECO:0000256" key="11">
    <source>
        <dbReference type="RuleBase" id="RU364144"/>
    </source>
</evidence>
<evidence type="ECO:0000256" key="8">
    <source>
        <dbReference type="ARBA" id="ARBA00023242"/>
    </source>
</evidence>
<evidence type="ECO:0000313" key="14">
    <source>
        <dbReference type="Proteomes" id="UP000792457"/>
    </source>
</evidence>
<evidence type="ECO:0000256" key="5">
    <source>
        <dbReference type="ARBA" id="ARBA00023015"/>
    </source>
</evidence>
<evidence type="ECO:0000256" key="10">
    <source>
        <dbReference type="ARBA" id="ARBA00031261"/>
    </source>
</evidence>
<dbReference type="InterPro" id="IPR019364">
    <property type="entry name" value="Mediatior_Med8_fun/met"/>
</dbReference>
<dbReference type="EMBL" id="KZ308687">
    <property type="protein sequence ID" value="KAG8233096.1"/>
    <property type="molecule type" value="Genomic_DNA"/>
</dbReference>
<dbReference type="Proteomes" id="UP000792457">
    <property type="component" value="Unassembled WGS sequence"/>
</dbReference>
<evidence type="ECO:0000256" key="4">
    <source>
        <dbReference type="ARBA" id="ARBA00020637"/>
    </source>
</evidence>
<sequence length="266" mass="28776">MQREEKQLEASLEAIIMRVNDLKNSIASMLVKLEQEYETLNWPTFLDNFALMSGHLTALSKVLSNEKCVALRSLAVLPLLLSPERDEELVRLTERRVAAFSHDHVPDLLRTRPEPEAEARLALIEQRAATMSYEAAQKQVAAMNKVVSLVWDLISEARDSWDNEMGARAGVAQTSSVADTHALVAAVGMGRGLKPTSNAVPQGNNSGVPGSSGMGGVPGGRGGMGPTQQQQLGQMAKAPSAIKTNIKAASQVHPYALQPYEIVRVK</sequence>
<reference evidence="13" key="1">
    <citation type="submission" date="2013-04" db="EMBL/GenBank/DDBJ databases">
        <authorList>
            <person name="Qu J."/>
            <person name="Murali S.C."/>
            <person name="Bandaranaike D."/>
            <person name="Bellair M."/>
            <person name="Blankenburg K."/>
            <person name="Chao H."/>
            <person name="Dinh H."/>
            <person name="Doddapaneni H."/>
            <person name="Downs B."/>
            <person name="Dugan-Rocha S."/>
            <person name="Elkadiri S."/>
            <person name="Gnanaolivu R.D."/>
            <person name="Hernandez B."/>
            <person name="Javaid M."/>
            <person name="Jayaseelan J.C."/>
            <person name="Lee S."/>
            <person name="Li M."/>
            <person name="Ming W."/>
            <person name="Munidasa M."/>
            <person name="Muniz J."/>
            <person name="Nguyen L."/>
            <person name="Ongeri F."/>
            <person name="Osuji N."/>
            <person name="Pu L.-L."/>
            <person name="Puazo M."/>
            <person name="Qu C."/>
            <person name="Quiroz J."/>
            <person name="Raj R."/>
            <person name="Weissenberger G."/>
            <person name="Xin Y."/>
            <person name="Zou X."/>
            <person name="Han Y."/>
            <person name="Richards S."/>
            <person name="Worley K."/>
            <person name="Muzny D."/>
            <person name="Gibbs R."/>
        </authorList>
    </citation>
    <scope>NUCLEOTIDE SEQUENCE</scope>
    <source>
        <strain evidence="13">Sampled in the wild</strain>
    </source>
</reference>
<dbReference type="GO" id="GO:0070847">
    <property type="term" value="C:core mediator complex"/>
    <property type="evidence" value="ECO:0007669"/>
    <property type="project" value="TreeGrafter"/>
</dbReference>
<comment type="caution">
    <text evidence="13">The sequence shown here is derived from an EMBL/GenBank/DDBJ whole genome shotgun (WGS) entry which is preliminary data.</text>
</comment>
<feature type="compositionally biased region" description="Gly residues" evidence="12">
    <location>
        <begin position="210"/>
        <end position="225"/>
    </location>
</feature>
<dbReference type="PANTHER" id="PTHR13074">
    <property type="entry name" value="MEDIATOR OF RNA POLYMERASE II TRANSCRIPTION SUBUNIT 8"/>
    <property type="match status" value="1"/>
</dbReference>